<evidence type="ECO:0000259" key="7">
    <source>
        <dbReference type="Pfam" id="PF00107"/>
    </source>
</evidence>
<evidence type="ECO:0000313" key="10">
    <source>
        <dbReference type="Proteomes" id="UP000761534"/>
    </source>
</evidence>
<dbReference type="InterPro" id="IPR013154">
    <property type="entry name" value="ADH-like_N"/>
</dbReference>
<evidence type="ECO:0008006" key="11">
    <source>
        <dbReference type="Google" id="ProtNLM"/>
    </source>
</evidence>
<organism evidence="9 10">
    <name type="scientific">Trichomonascus ciferrii</name>
    <dbReference type="NCBI Taxonomy" id="44093"/>
    <lineage>
        <taxon>Eukaryota</taxon>
        <taxon>Fungi</taxon>
        <taxon>Dikarya</taxon>
        <taxon>Ascomycota</taxon>
        <taxon>Saccharomycotina</taxon>
        <taxon>Dipodascomycetes</taxon>
        <taxon>Dipodascales</taxon>
        <taxon>Trichomonascaceae</taxon>
        <taxon>Trichomonascus</taxon>
        <taxon>Trichomonascus ciferrii complex</taxon>
    </lineage>
</organism>
<evidence type="ECO:0000256" key="1">
    <source>
        <dbReference type="ARBA" id="ARBA00001947"/>
    </source>
</evidence>
<feature type="domain" description="Alcohol dehydrogenase-like C-terminal" evidence="7">
    <location>
        <begin position="245"/>
        <end position="372"/>
    </location>
</feature>
<dbReference type="GO" id="GO:0008270">
    <property type="term" value="F:zinc ion binding"/>
    <property type="evidence" value="ECO:0007669"/>
    <property type="project" value="InterPro"/>
</dbReference>
<evidence type="ECO:0000256" key="4">
    <source>
        <dbReference type="ARBA" id="ARBA00022833"/>
    </source>
</evidence>
<sequence length="415" mass="45025">MDSSNRLCGAVHQITRSRLLCGVNKAIRKDFLYKSYWLIQNKIIVLGTREDMTIGQIKALCLYGRNDVRVTTLDKLPCKPTDVRIKIEYCGICGTDLHEFIGGPVLAPQPGETNPYTGCSLPIVLGHEAVGTITEVGDNVKDIDIGQHVMVNPAITDRELGKELCDGCKQGKYNVCSRMSYYGFSAASGGLSDEMVVNSMNIFKIPNHIPMEIGALIEPLSVAWHSVNRSKFPAGGNALILGSGPIGLGLILVLQIFGAKNIVVSEIADQRAQQAVKFGATTVVNPLQQDVLKEVTTTCGTKVDVCYEATGLQTTLDTALACTRPGGTIYNIAIHEKALSINPNQLVENEIYYTAGNSYTREDIYSVIDSLATGKVDPRAMVTSVVPLEKAVEDGIMELVNNREKHVKILVKPGE</sequence>
<comment type="cofactor">
    <cofactor evidence="1 6">
        <name>Zn(2+)</name>
        <dbReference type="ChEBI" id="CHEBI:29105"/>
    </cofactor>
</comment>
<gene>
    <name evidence="9" type="ORF">TRICI_002291</name>
</gene>
<evidence type="ECO:0000256" key="2">
    <source>
        <dbReference type="ARBA" id="ARBA00008072"/>
    </source>
</evidence>
<accession>A0A642V8G5</accession>
<dbReference type="InterPro" id="IPR011032">
    <property type="entry name" value="GroES-like_sf"/>
</dbReference>
<dbReference type="PROSITE" id="PS00059">
    <property type="entry name" value="ADH_ZINC"/>
    <property type="match status" value="1"/>
</dbReference>
<dbReference type="AlphaFoldDB" id="A0A642V8G5"/>
<feature type="domain" description="Alcohol dehydrogenase-like N-terminal" evidence="8">
    <location>
        <begin position="79"/>
        <end position="206"/>
    </location>
</feature>
<dbReference type="CDD" id="cd08233">
    <property type="entry name" value="butanediol_DH_like"/>
    <property type="match status" value="1"/>
</dbReference>
<proteinExistence type="inferred from homology"/>
<dbReference type="PANTHER" id="PTHR43161">
    <property type="entry name" value="SORBITOL DEHYDROGENASE"/>
    <property type="match status" value="1"/>
</dbReference>
<protein>
    <recommendedName>
        <fullName evidence="11">Enoyl reductase (ER) domain-containing protein</fullName>
    </recommendedName>
</protein>
<evidence type="ECO:0000256" key="5">
    <source>
        <dbReference type="ARBA" id="ARBA00023002"/>
    </source>
</evidence>
<evidence type="ECO:0000256" key="6">
    <source>
        <dbReference type="RuleBase" id="RU361277"/>
    </source>
</evidence>
<comment type="caution">
    <text evidence="9">The sequence shown here is derived from an EMBL/GenBank/DDBJ whole genome shotgun (WGS) entry which is preliminary data.</text>
</comment>
<dbReference type="Pfam" id="PF00107">
    <property type="entry name" value="ADH_zinc_N"/>
    <property type="match status" value="1"/>
</dbReference>
<dbReference type="GO" id="GO:0034079">
    <property type="term" value="P:butanediol biosynthetic process"/>
    <property type="evidence" value="ECO:0007669"/>
    <property type="project" value="TreeGrafter"/>
</dbReference>
<keyword evidence="4 6" id="KW-0862">Zinc</keyword>
<dbReference type="EMBL" id="SWFS01000157">
    <property type="protein sequence ID" value="KAA8915552.1"/>
    <property type="molecule type" value="Genomic_DNA"/>
</dbReference>
<dbReference type="Pfam" id="PF08240">
    <property type="entry name" value="ADH_N"/>
    <property type="match status" value="1"/>
</dbReference>
<dbReference type="InterPro" id="IPR002328">
    <property type="entry name" value="ADH_Zn_CS"/>
</dbReference>
<dbReference type="Proteomes" id="UP000761534">
    <property type="component" value="Unassembled WGS sequence"/>
</dbReference>
<reference evidence="9" key="1">
    <citation type="journal article" date="2019" name="G3 (Bethesda)">
        <title>Genome Assemblies of Two Rare Opportunistic Yeast Pathogens: Diutina rugosa (syn. Candida rugosa) and Trichomonascus ciferrii (syn. Candida ciferrii).</title>
        <authorList>
            <person name="Mixao V."/>
            <person name="Saus E."/>
            <person name="Hansen A.P."/>
            <person name="Lass-Florl C."/>
            <person name="Gabaldon T."/>
        </authorList>
    </citation>
    <scope>NUCLEOTIDE SEQUENCE</scope>
    <source>
        <strain evidence="9">CBS 4856</strain>
    </source>
</reference>
<keyword evidence="3 6" id="KW-0479">Metal-binding</keyword>
<comment type="similarity">
    <text evidence="2 6">Belongs to the zinc-containing alcohol dehydrogenase family.</text>
</comment>
<keyword evidence="10" id="KW-1185">Reference proteome</keyword>
<evidence type="ECO:0000259" key="8">
    <source>
        <dbReference type="Pfam" id="PF08240"/>
    </source>
</evidence>
<dbReference type="InterPro" id="IPR036291">
    <property type="entry name" value="NAD(P)-bd_dom_sf"/>
</dbReference>
<dbReference type="GO" id="GO:0005737">
    <property type="term" value="C:cytoplasm"/>
    <property type="evidence" value="ECO:0007669"/>
    <property type="project" value="TreeGrafter"/>
</dbReference>
<dbReference type="VEuPathDB" id="FungiDB:TRICI_002291"/>
<evidence type="ECO:0000313" key="9">
    <source>
        <dbReference type="EMBL" id="KAA8915552.1"/>
    </source>
</evidence>
<dbReference type="GO" id="GO:0000721">
    <property type="term" value="F:(R,R)-butanediol dehydrogenase activity"/>
    <property type="evidence" value="ECO:0007669"/>
    <property type="project" value="TreeGrafter"/>
</dbReference>
<keyword evidence="5" id="KW-0560">Oxidoreductase</keyword>
<dbReference type="InterPro" id="IPR013149">
    <property type="entry name" value="ADH-like_C"/>
</dbReference>
<evidence type="ECO:0000256" key="3">
    <source>
        <dbReference type="ARBA" id="ARBA00022723"/>
    </source>
</evidence>
<dbReference type="Gene3D" id="3.90.180.10">
    <property type="entry name" value="Medium-chain alcohol dehydrogenases, catalytic domain"/>
    <property type="match status" value="1"/>
</dbReference>
<name>A0A642V8G5_9ASCO</name>
<dbReference type="Gene3D" id="3.40.50.720">
    <property type="entry name" value="NAD(P)-binding Rossmann-like Domain"/>
    <property type="match status" value="1"/>
</dbReference>
<dbReference type="SUPFAM" id="SSF51735">
    <property type="entry name" value="NAD(P)-binding Rossmann-fold domains"/>
    <property type="match status" value="1"/>
</dbReference>
<dbReference type="OrthoDB" id="5363962at2759"/>
<dbReference type="SUPFAM" id="SSF50129">
    <property type="entry name" value="GroES-like"/>
    <property type="match status" value="1"/>
</dbReference>
<dbReference type="PANTHER" id="PTHR43161:SF23">
    <property type="entry name" value="(R,R)-BUTANEDIOL DEHYDROGENASE-RELATED"/>
    <property type="match status" value="1"/>
</dbReference>